<feature type="region of interest" description="Disordered" evidence="2">
    <location>
        <begin position="348"/>
        <end position="546"/>
    </location>
</feature>
<dbReference type="AlphaFoldDB" id="A0A1S3H9V6"/>
<feature type="compositionally biased region" description="Polar residues" evidence="2">
    <location>
        <begin position="523"/>
        <end position="533"/>
    </location>
</feature>
<feature type="compositionally biased region" description="Low complexity" evidence="2">
    <location>
        <begin position="88"/>
        <end position="97"/>
    </location>
</feature>
<dbReference type="RefSeq" id="XP_013382875.1">
    <property type="nucleotide sequence ID" value="XM_013527421.1"/>
</dbReference>
<name>A0A1S3H9V6_LINAN</name>
<dbReference type="CDD" id="cd19818">
    <property type="entry name" value="Bbox1_ZBBX"/>
    <property type="match status" value="1"/>
</dbReference>
<dbReference type="GO" id="GO:0008270">
    <property type="term" value="F:zinc ion binding"/>
    <property type="evidence" value="ECO:0007669"/>
    <property type="project" value="UniProtKB-KW"/>
</dbReference>
<dbReference type="PROSITE" id="PS50119">
    <property type="entry name" value="ZF_BBOX"/>
    <property type="match status" value="1"/>
</dbReference>
<feature type="compositionally biased region" description="Polar residues" evidence="2">
    <location>
        <begin position="359"/>
        <end position="379"/>
    </location>
</feature>
<dbReference type="GeneID" id="106153481"/>
<dbReference type="PANTHER" id="PTHR28634:SF1">
    <property type="entry name" value="ZINC FINGER B-BOX DOMAIN-CONTAINING PROTEIN 1"/>
    <property type="match status" value="1"/>
</dbReference>
<feature type="compositionally biased region" description="Polar residues" evidence="2">
    <location>
        <begin position="104"/>
        <end position="126"/>
    </location>
</feature>
<accession>A0A1S3H9V6</accession>
<evidence type="ECO:0000256" key="2">
    <source>
        <dbReference type="SAM" id="MobiDB-lite"/>
    </source>
</evidence>
<evidence type="ECO:0000259" key="3">
    <source>
        <dbReference type="PROSITE" id="PS50119"/>
    </source>
</evidence>
<evidence type="ECO:0000313" key="4">
    <source>
        <dbReference type="Proteomes" id="UP000085678"/>
    </source>
</evidence>
<dbReference type="Proteomes" id="UP000085678">
    <property type="component" value="Unplaced"/>
</dbReference>
<dbReference type="KEGG" id="lak:106153481"/>
<dbReference type="Pfam" id="PF22586">
    <property type="entry name" value="ANCHR-like_BBOX"/>
    <property type="match status" value="1"/>
</dbReference>
<reference evidence="5" key="1">
    <citation type="submission" date="2025-08" db="UniProtKB">
        <authorList>
            <consortium name="RefSeq"/>
        </authorList>
    </citation>
    <scope>IDENTIFICATION</scope>
    <source>
        <tissue evidence="5">Gonads</tissue>
    </source>
</reference>
<feature type="compositionally biased region" description="Polar residues" evidence="2">
    <location>
        <begin position="690"/>
        <end position="708"/>
    </location>
</feature>
<feature type="compositionally biased region" description="Polar residues" evidence="2">
    <location>
        <begin position="724"/>
        <end position="734"/>
    </location>
</feature>
<feature type="compositionally biased region" description="Basic and acidic residues" evidence="2">
    <location>
        <begin position="584"/>
        <end position="601"/>
    </location>
</feature>
<feature type="compositionally biased region" description="Polar residues" evidence="2">
    <location>
        <begin position="76"/>
        <end position="85"/>
    </location>
</feature>
<dbReference type="InterPro" id="IPR000315">
    <property type="entry name" value="Znf_B-box"/>
</dbReference>
<feature type="region of interest" description="Disordered" evidence="2">
    <location>
        <begin position="584"/>
        <end position="612"/>
    </location>
</feature>
<sequence length="854" mass="93652">MAYIAKRDTAPPRNMVKGTKCGQCEQKAANVSCLECGEDYCAACFASFHIKGALRKHRSMPVQTNSPRHQPLTAGPQGNQGTQILKVSHSNSTSSVDSDTKDTGQYQQNIPRTSPVGASNGSSSLLHGSYDEEANAHDFQAALNEWRQSKSIPSNQHTQKKQQPSLLDGTVNEEANAKDFQQALNEWRQGNSVVTKNTQDGATGKQDGGALFYGEYDEEASAKSFQDAVRSWRQGTDKEGARGYSPVKSPTVTMEHGTGTVDGGRPVNVEFHTHTVSYAEKLLLKKHRRTELGEMPPLELSNISPRQQPVKQSPRIEQMYTEDIEDEEINQGDRVNFQALFDAVKPFAKEPTSRPASRVSISDVSNMPMNSTVDQSSHFDVQEVDPPEAATSSGANSISQKPRQKSTLSAKSKSRPQSKTSPVKDKENSAIKVRGQQREGSTVQDEPNPAGSRVSSAWVKEGRDGTNVDQKRQKTAGSKRTFSDLEVNSRPSSSAKVKGKVSERPKSRAERAKSALQRRPPSATGNRVPSQMSDHGDGGLTKAPSDTLRQIARLGEMYQEPAYDSSIAAFFTAGVPAPKEPFKEKVIIPSKDKKNLSEKRPGSAASSRLQSAKVSNRLYQMAPRSWRPDSSLGDNVPDEDVKKYVLEFDSSKYLQDPIEPEVETVSFSLSSTPVDGASVQHSSVRKEGSSQRQVPTVSSATRSLSQLGRRSKTSIDIDTKRQKTPVSRPQTASGRVSRAIVVDGDDLSRYDTVAESMEQSAEDTETLGQLEWELASQEGRLTEDGKVSRMSLLDEEMDVGDGGDDQDIQGRLSALSNHGDGYDISRELREEELMDDFEEMERTIMAEEEVKALT</sequence>
<evidence type="ECO:0000256" key="1">
    <source>
        <dbReference type="PROSITE-ProRule" id="PRU00024"/>
    </source>
</evidence>
<gene>
    <name evidence="5" type="primary">LOC106153481</name>
</gene>
<feature type="region of interest" description="Disordered" evidence="2">
    <location>
        <begin position="669"/>
        <end position="736"/>
    </location>
</feature>
<keyword evidence="1" id="KW-0863">Zinc-finger</keyword>
<feature type="compositionally biased region" description="Polar residues" evidence="2">
    <location>
        <begin position="390"/>
        <end position="421"/>
    </location>
</feature>
<dbReference type="PANTHER" id="PTHR28634">
    <property type="entry name" value="ZINC FINGER B-BOX DOMAIN-CONTAINING PROTEIN 1"/>
    <property type="match status" value="1"/>
</dbReference>
<dbReference type="InterPro" id="IPR037688">
    <property type="entry name" value="ZBBX"/>
</dbReference>
<organism evidence="4 5">
    <name type="scientific">Lingula anatina</name>
    <name type="common">Brachiopod</name>
    <name type="synonym">Lingula unguis</name>
    <dbReference type="NCBI Taxonomy" id="7574"/>
    <lineage>
        <taxon>Eukaryota</taxon>
        <taxon>Metazoa</taxon>
        <taxon>Spiralia</taxon>
        <taxon>Lophotrochozoa</taxon>
        <taxon>Brachiopoda</taxon>
        <taxon>Linguliformea</taxon>
        <taxon>Lingulata</taxon>
        <taxon>Lingulida</taxon>
        <taxon>Linguloidea</taxon>
        <taxon>Lingulidae</taxon>
        <taxon>Lingula</taxon>
    </lineage>
</organism>
<feature type="compositionally biased region" description="Basic and acidic residues" evidence="2">
    <location>
        <begin position="460"/>
        <end position="472"/>
    </location>
</feature>
<keyword evidence="1" id="KW-0479">Metal-binding</keyword>
<keyword evidence="4" id="KW-1185">Reference proteome</keyword>
<feature type="domain" description="B box-type" evidence="3">
    <location>
        <begin position="16"/>
        <end position="62"/>
    </location>
</feature>
<proteinExistence type="predicted"/>
<dbReference type="OrthoDB" id="6226111at2759"/>
<dbReference type="InParanoid" id="A0A1S3H9V6"/>
<protein>
    <submittedName>
        <fullName evidence="5">Uncharacterized protein LOC106153481 isoform X1</fullName>
    </submittedName>
</protein>
<feature type="region of interest" description="Disordered" evidence="2">
    <location>
        <begin position="59"/>
        <end position="128"/>
    </location>
</feature>
<dbReference type="Gene3D" id="4.10.830.40">
    <property type="match status" value="1"/>
</dbReference>
<feature type="region of interest" description="Disordered" evidence="2">
    <location>
        <begin position="234"/>
        <end position="266"/>
    </location>
</feature>
<evidence type="ECO:0000313" key="5">
    <source>
        <dbReference type="RefSeq" id="XP_013382875.1"/>
    </source>
</evidence>
<keyword evidence="1" id="KW-0862">Zinc</keyword>
<feature type="compositionally biased region" description="Basic and acidic residues" evidence="2">
    <location>
        <begin position="500"/>
        <end position="513"/>
    </location>
</feature>